<reference evidence="2" key="1">
    <citation type="journal article" date="2008" name="Nat. Genet.">
        <title>The Pristionchus pacificus genome provides a unique perspective on nematode lifestyle and parasitism.</title>
        <authorList>
            <person name="Dieterich C."/>
            <person name="Clifton S.W."/>
            <person name="Schuster L.N."/>
            <person name="Chinwalla A."/>
            <person name="Delehaunty K."/>
            <person name="Dinkelacker I."/>
            <person name="Fulton L."/>
            <person name="Fulton R."/>
            <person name="Godfrey J."/>
            <person name="Minx P."/>
            <person name="Mitreva M."/>
            <person name="Roeseler W."/>
            <person name="Tian H."/>
            <person name="Witte H."/>
            <person name="Yang S.P."/>
            <person name="Wilson R.K."/>
            <person name="Sommer R.J."/>
        </authorList>
    </citation>
    <scope>NUCLEOTIDE SEQUENCE [LARGE SCALE GENOMIC DNA]</scope>
    <source>
        <strain evidence="2">PS312</strain>
    </source>
</reference>
<evidence type="ECO:0000313" key="2">
    <source>
        <dbReference type="Proteomes" id="UP000005239"/>
    </source>
</evidence>
<dbReference type="Proteomes" id="UP000005239">
    <property type="component" value="Unassembled WGS sequence"/>
</dbReference>
<accession>A0A2A6BDF3</accession>
<dbReference type="AlphaFoldDB" id="A0A2A6BDF3"/>
<evidence type="ECO:0000313" key="1">
    <source>
        <dbReference type="EnsemblMetazoa" id="PPA13567.1"/>
    </source>
</evidence>
<reference evidence="1" key="2">
    <citation type="submission" date="2022-06" db="UniProtKB">
        <authorList>
            <consortium name="EnsemblMetazoa"/>
        </authorList>
    </citation>
    <scope>IDENTIFICATION</scope>
    <source>
        <strain evidence="1">PS312</strain>
    </source>
</reference>
<organism evidence="1 2">
    <name type="scientific">Pristionchus pacificus</name>
    <name type="common">Parasitic nematode worm</name>
    <dbReference type="NCBI Taxonomy" id="54126"/>
    <lineage>
        <taxon>Eukaryota</taxon>
        <taxon>Metazoa</taxon>
        <taxon>Ecdysozoa</taxon>
        <taxon>Nematoda</taxon>
        <taxon>Chromadorea</taxon>
        <taxon>Rhabditida</taxon>
        <taxon>Rhabditina</taxon>
        <taxon>Diplogasteromorpha</taxon>
        <taxon>Diplogasteroidea</taxon>
        <taxon>Neodiplogasteridae</taxon>
        <taxon>Pristionchus</taxon>
    </lineage>
</organism>
<proteinExistence type="predicted"/>
<protein>
    <submittedName>
        <fullName evidence="1">Uncharacterized protein</fullName>
    </submittedName>
</protein>
<name>A0A2A6BDF3_PRIPA</name>
<dbReference type="PANTHER" id="PTHR34305">
    <property type="entry name" value="EXPRESSED PROTEIN"/>
    <property type="match status" value="1"/>
</dbReference>
<sequence>MVSSDRRNYDFSRRYESIKEKLVDLNSNRESRSVMITMNGDVTMVTGNVDLAVAIAKSNFLEHAQNHACGTSSCSFPLIGDLEFDTSSEISETVNLRGAISLILDHELFPSKYHWKCNPPQWWPEDVEFKTFCPPIDQMRLILSSYKEFNSARTEAIHNGDRDKLIEFISMRDVVLRGDERIGRRNVRKMNKIPVENIEEMEDCIESSIGEEEVERHIDIPSVENEVEYIAADVNIERMEKEYLIGDETLIEVEDIRREELSSHLSSLLSRPTDNVPQKKVQGRLTRMTVRDDSVVRRGKRDRDYSTVGGREMEDINGGYDCPIEKETIQFRSTRESRIGRGHGGYSLWSENMMMNDDMGRYEMRRSEDTMVSRAPYSFTPSPSMKNEPKPKFINRSSMAKAWRKYLDGLELNESQFTCSKCGQYPSVIIADGICLGSRADIGSSLPKRGSTTIATVNPGWMGTKRLRQEIRDFANGKTTIPINVPAPFLPFVESTSLADGSINGDYSDLLLLLFSDSPVPDILKVFDSSNECKN</sequence>
<accession>A0A8R1UB36</accession>
<dbReference type="EnsemblMetazoa" id="PPA13567.1">
    <property type="protein sequence ID" value="PPA13567.1"/>
    <property type="gene ID" value="WBGene00103121"/>
</dbReference>
<keyword evidence="2" id="KW-1185">Reference proteome</keyword>
<dbReference type="PANTHER" id="PTHR34305:SF1">
    <property type="entry name" value="SWIM-TYPE DOMAIN-CONTAINING PROTEIN"/>
    <property type="match status" value="1"/>
</dbReference>
<gene>
    <name evidence="1" type="primary">WBGene00103121</name>
</gene>